<name>A0ABT2REZ3_9ENTR</name>
<protein>
    <submittedName>
        <fullName evidence="2">Glycosyltransferase</fullName>
        <ecNumber evidence="2">2.4.-.-</ecNumber>
    </submittedName>
</protein>
<dbReference type="InterPro" id="IPR029044">
    <property type="entry name" value="Nucleotide-diphossugar_trans"/>
</dbReference>
<comment type="caution">
    <text evidence="2">The sequence shown here is derived from an EMBL/GenBank/DDBJ whole genome shotgun (WGS) entry which is preliminary data.</text>
</comment>
<sequence length="296" mass="34520">MNKLAVLLAVYNGRTWIDEQLESILAQVEVNLDVFVSIDLSTDGSWDYLTEKYSSYKNVHFLPYGDKFGSAGKNFYRLVLDVNFDNYDYISFSDQDDIWYANKLQRAIETIVDKKVDAYSSNVLAFWDDGRTCLIDKAQPQAAFDYYFEAAGPGCTYVFTNKLATAFQKFLISNTSSQEVTLHDWLIYAFARANNYKWYIDAAPGMRYRQHSSNQVGANISYKMWVKRVKLVNSGWYRNEVYKLKSLFNANFKPIHKISNQRNYINNIMLLPFVSKLRRRNRDKIVLSILLLLNLF</sequence>
<dbReference type="Proteomes" id="UP001062027">
    <property type="component" value="Unassembled WGS sequence"/>
</dbReference>
<organism evidence="2 3">
    <name type="scientific">Leclercia tamurae</name>
    <dbReference type="NCBI Taxonomy" id="2926467"/>
    <lineage>
        <taxon>Bacteria</taxon>
        <taxon>Pseudomonadati</taxon>
        <taxon>Pseudomonadota</taxon>
        <taxon>Gammaproteobacteria</taxon>
        <taxon>Enterobacterales</taxon>
        <taxon>Enterobacteriaceae</taxon>
        <taxon>Leclercia</taxon>
    </lineage>
</organism>
<dbReference type="Pfam" id="PF00535">
    <property type="entry name" value="Glycos_transf_2"/>
    <property type="match status" value="1"/>
</dbReference>
<dbReference type="GO" id="GO:0016757">
    <property type="term" value="F:glycosyltransferase activity"/>
    <property type="evidence" value="ECO:0007669"/>
    <property type="project" value="UniProtKB-KW"/>
</dbReference>
<dbReference type="EC" id="2.4.-.-" evidence="2"/>
<keyword evidence="2" id="KW-0328">Glycosyltransferase</keyword>
<proteinExistence type="predicted"/>
<dbReference type="InterPro" id="IPR001173">
    <property type="entry name" value="Glyco_trans_2-like"/>
</dbReference>
<dbReference type="EMBL" id="JAMHKS010000076">
    <property type="protein sequence ID" value="MCU6679427.1"/>
    <property type="molecule type" value="Genomic_DNA"/>
</dbReference>
<dbReference type="RefSeq" id="WP_262663702.1">
    <property type="nucleotide sequence ID" value="NZ_JAMHKS010000076.1"/>
</dbReference>
<dbReference type="Gene3D" id="3.90.550.10">
    <property type="entry name" value="Spore Coat Polysaccharide Biosynthesis Protein SpsA, Chain A"/>
    <property type="match status" value="1"/>
</dbReference>
<evidence type="ECO:0000313" key="2">
    <source>
        <dbReference type="EMBL" id="MCU6679427.1"/>
    </source>
</evidence>
<evidence type="ECO:0000313" key="3">
    <source>
        <dbReference type="Proteomes" id="UP001062027"/>
    </source>
</evidence>
<feature type="domain" description="Glycosyltransferase 2-like" evidence="1">
    <location>
        <begin position="6"/>
        <end position="125"/>
    </location>
</feature>
<evidence type="ECO:0000259" key="1">
    <source>
        <dbReference type="Pfam" id="PF00535"/>
    </source>
</evidence>
<accession>A0ABT2REZ3</accession>
<keyword evidence="3" id="KW-1185">Reference proteome</keyword>
<keyword evidence="2" id="KW-0808">Transferase</keyword>
<reference evidence="2" key="1">
    <citation type="submission" date="2022-05" db="EMBL/GenBank/DDBJ databases">
        <title>Description of a novel species of Leclercia; Leclercia tamurae and the Proposal for a Novel Genus Silvania gen. nov. Containing Two Novel Species Silvania hatchlandensis sp. nov. and Silvania confinis sp. nov. Isolated from the Rhizosphere of Oak.</title>
        <authorList>
            <person name="Maddock D.W."/>
            <person name="Brady C.L."/>
            <person name="Denman S."/>
            <person name="Arnold D."/>
        </authorList>
    </citation>
    <scope>NUCLEOTIDE SEQUENCE</scope>
    <source>
        <strain evidence="2">H6S3</strain>
    </source>
</reference>
<gene>
    <name evidence="2" type="ORF">M8318_17385</name>
</gene>
<dbReference type="SUPFAM" id="SSF53448">
    <property type="entry name" value="Nucleotide-diphospho-sugar transferases"/>
    <property type="match status" value="1"/>
</dbReference>